<evidence type="ECO:0000313" key="2">
    <source>
        <dbReference type="Proteomes" id="UP000031970"/>
    </source>
</evidence>
<gene>
    <name evidence="1" type="ORF">B4067_0379</name>
</gene>
<dbReference type="Proteomes" id="UP000031970">
    <property type="component" value="Unassembled WGS sequence"/>
</dbReference>
<name>A0ABD3ZMR5_BACIU</name>
<dbReference type="EMBL" id="JSXS01000167">
    <property type="protein sequence ID" value="KIL29389.1"/>
    <property type="molecule type" value="Genomic_DNA"/>
</dbReference>
<comment type="caution">
    <text evidence="1">The sequence shown here is derived from an EMBL/GenBank/DDBJ whole genome shotgun (WGS) entry which is preliminary data.</text>
</comment>
<accession>A0ABD3ZMR5</accession>
<evidence type="ECO:0000313" key="1">
    <source>
        <dbReference type="EMBL" id="KIL29389.1"/>
    </source>
</evidence>
<dbReference type="AlphaFoldDB" id="A0ABD3ZMR5"/>
<organism evidence="1 2">
    <name type="scientific">Bacillus subtilis subsp. subtilis</name>
    <dbReference type="NCBI Taxonomy" id="135461"/>
    <lineage>
        <taxon>Bacteria</taxon>
        <taxon>Bacillati</taxon>
        <taxon>Bacillota</taxon>
        <taxon>Bacilli</taxon>
        <taxon>Bacillales</taxon>
        <taxon>Bacillaceae</taxon>
        <taxon>Bacillus</taxon>
    </lineage>
</organism>
<protein>
    <submittedName>
        <fullName evidence="1">Uncharacterized protein</fullName>
    </submittedName>
</protein>
<dbReference type="AntiFam" id="ANF00178">
    <property type="entry name" value="Shadow ORF (opposite dhbF)"/>
</dbReference>
<sequence>MLLKQLNNCFIFRIRCSARVKLLNLRSGLLFRKKLILRNRLLWISRSIFKQTRKMRKQPVCRALFKQLRAVIQIKLNAFIGFSRLHRQIKFGNLEIGLMNRQGQIVDSRNALCRVLKAEHRVKQRMPANITRDVQFFNKPLKRIVLMRKGIQHPFADTRDQLDKRLILLHLTANRKRIDEHPDNALCIGVISAR</sequence>
<reference evidence="1 2" key="1">
    <citation type="submission" date="2014-11" db="EMBL/GenBank/DDBJ databases">
        <title>Draft Genome Sequences of Nine Bacillus subtilis Strains that Form Spores with High Heat-Resistance.</title>
        <authorList>
            <person name="Krawcyk A.O."/>
            <person name="Berendsen E.M."/>
            <person name="de Jong A."/>
            <person name="Holsappel S."/>
            <person name="Eijlander R.T."/>
            <person name="Wells-Bennik M."/>
            <person name="Kuipers O.P."/>
        </authorList>
    </citation>
    <scope>NUCLEOTIDE SEQUENCE [LARGE SCALE GENOMIC DNA]</scope>
    <source>
        <strain evidence="1 2">B4067</strain>
    </source>
</reference>
<proteinExistence type="predicted"/>